<feature type="domain" description="GTA TIM-barrel-like" evidence="3">
    <location>
        <begin position="442"/>
        <end position="744"/>
    </location>
</feature>
<protein>
    <submittedName>
        <fullName evidence="6">Gene transfer agent (GTA) like protein</fullName>
    </submittedName>
</protein>
<feature type="signal peptide" evidence="2">
    <location>
        <begin position="1"/>
        <end position="19"/>
    </location>
</feature>
<name>Q3SUI4_NITWN</name>
<feature type="chain" id="PRO_5004229320" evidence="2">
    <location>
        <begin position="20"/>
        <end position="1313"/>
    </location>
</feature>
<sequence length="1313" mass="140783">MAVLLLTAAASALTAGASAFVQIAAAAVATAAGGYIDNLLFGPKLEDQQGPRLDSLQVQASTEGAPIPEIAGRVRIAGQIIWATNFKEVATTEKQGGKGGGGGSVKTTTYAYFANFAVGLCEGPIDRIGRIWADGKPLSMAGITMRVYRGTASQAPDPLIEGVEAADNAPAYRGTAYVVFDNLALEKFGNRLPQLTFEVFRRVSSSDGDSVETMVRAVTMIPGAGERAYDPKVQKRNLGGGATTPENDSAGRSTSDWSVALDDLKASLPNVDTVFLVVGWFGDDLRCGSCTIRPKVEVADKVTTPDSWMVHGVARYGAAVISLNAGRPSYGGTPSDDTVVRAIRDLKARGYAVVFYPFVFMDVPVGNALPNPYGGTGQPAYPWRGRITCHPAAGQPGTVDKTATAGTQVASFFGSCLPSHVSVSVNGSTDAVATSYSGPAEWSFRRFIFHYARLCAAVNAIDTGAVDAFLIGSEMRALVSVRDSATNFPAVARLMTLAADVKGIVGGGVKVSYAADWSDYNGYRPTDGSNDVFFHLDPLWADSNIDFVGIDWYAPLADWRDGSGHLDRQAGASSIYDRAYLQSNIEGGEFFDWFYASDAARNAQTRTTITDGAYGKPWVFRSKDLRNWWLNRHYDRPGGVENGSPTAWLAEMKPIWLCELGVPSVDKGANQPNVFYDPKSSESFFPYFSKGTRDDLIQRRAIEAVIGWWEMAAGHNPISGVYGGRMIGTIGVWTWDARPYPAWPGRADLWSDGDLYPLGHWLNGKVGLADLAALVAERCRRVGFTAYDVSTLVGVVTGYLRDRPMSPRAEIEALASAFAFDAVETDGLIRFIPRGRNSVATLTLPELAIPDQGEREEITLTRGQETELPNEVAIGFTDAIDDYKPGAVSANRLAGYSERKSDIRLALVLDQVQAQSIADRALVEAWIERETAGFALPPARIALDPGDVVDLVINGRPRAFRLKRVTERGARDVEAVRAEAAIYTPPLNGIAPPTLTPPPIYGAAVLRLMDLPLLRDSDDGFSPYAAASAAPWGGVVVMDSATGSDFTLDTTLAVRATLGETIQPFPAGPTEYWDEASVLEVKLYAGELASAMPEAILTGSTNSLAIGTPDGDWEIVQFADAVLTAPQTYRLTKLLRGRLGTEHAMRPPLALGAPVVLLNEAVLKIDGKPAERLAARFYRWGPPALDIADPAWQQTTYATKAAGRMPWSPVQITGARNGGGDLAITWVRRTRFGGVWADGVDVPLNEESERYEVDVMNGANVVRTIAVITPTATAGYTAAQQVADFGSAQSSITIRVYQLSAVVGRGWPGVATL</sequence>
<dbReference type="Pfam" id="PF13550">
    <property type="entry name" value="Phage-tail_3"/>
    <property type="match status" value="1"/>
</dbReference>
<dbReference type="HOGENOM" id="CLU_007148_0_0_5"/>
<feature type="domain" description="Tip attachment protein J" evidence="4">
    <location>
        <begin position="802"/>
        <end position="966"/>
    </location>
</feature>
<dbReference type="EMBL" id="CP000115">
    <property type="protein sequence ID" value="ABA04057.1"/>
    <property type="molecule type" value="Genomic_DNA"/>
</dbReference>
<dbReference type="eggNOG" id="COG3391">
    <property type="taxonomic scope" value="Bacteria"/>
</dbReference>
<organism evidence="6 7">
    <name type="scientific">Nitrobacter winogradskyi (strain ATCC 25391 / DSM 10237 / CIP 104748 / NCIMB 11846 / Nb-255)</name>
    <dbReference type="NCBI Taxonomy" id="323098"/>
    <lineage>
        <taxon>Bacteria</taxon>
        <taxon>Pseudomonadati</taxon>
        <taxon>Pseudomonadota</taxon>
        <taxon>Alphaproteobacteria</taxon>
        <taxon>Hyphomicrobiales</taxon>
        <taxon>Nitrobacteraceae</taxon>
        <taxon>Nitrobacter</taxon>
    </lineage>
</organism>
<dbReference type="Pfam" id="PF13547">
    <property type="entry name" value="GTA_TIM"/>
    <property type="match status" value="1"/>
</dbReference>
<dbReference type="RefSeq" id="WP_011314105.1">
    <property type="nucleotide sequence ID" value="NC_007406.1"/>
</dbReference>
<gene>
    <name evidence="6" type="ordered locus">Nwi_0792</name>
</gene>
<evidence type="ECO:0000256" key="2">
    <source>
        <dbReference type="SAM" id="SignalP"/>
    </source>
</evidence>
<dbReference type="KEGG" id="nwi:Nwi_0792"/>
<dbReference type="CDD" id="cd19607">
    <property type="entry name" value="GTA_TIM-barrel-like"/>
    <property type="match status" value="1"/>
</dbReference>
<proteinExistence type="predicted"/>
<evidence type="ECO:0000256" key="1">
    <source>
        <dbReference type="SAM" id="MobiDB-lite"/>
    </source>
</evidence>
<dbReference type="InterPro" id="IPR056490">
    <property type="entry name" value="Rcc01698_C"/>
</dbReference>
<dbReference type="Pfam" id="PF23666">
    <property type="entry name" value="Rcc01698_C"/>
    <property type="match status" value="1"/>
</dbReference>
<dbReference type="STRING" id="323098.Nwi_0792"/>
<evidence type="ECO:0000259" key="4">
    <source>
        <dbReference type="Pfam" id="PF13550"/>
    </source>
</evidence>
<keyword evidence="2" id="KW-0732">Signal</keyword>
<evidence type="ECO:0000259" key="3">
    <source>
        <dbReference type="Pfam" id="PF13547"/>
    </source>
</evidence>
<dbReference type="InterPro" id="IPR032876">
    <property type="entry name" value="J_dom"/>
</dbReference>
<evidence type="ECO:0000259" key="5">
    <source>
        <dbReference type="Pfam" id="PF23666"/>
    </source>
</evidence>
<accession>Q3SUI4</accession>
<feature type="region of interest" description="Disordered" evidence="1">
    <location>
        <begin position="233"/>
        <end position="254"/>
    </location>
</feature>
<dbReference type="InterPro" id="IPR025195">
    <property type="entry name" value="GTA_TIM_dom"/>
</dbReference>
<evidence type="ECO:0000313" key="7">
    <source>
        <dbReference type="Proteomes" id="UP000002531"/>
    </source>
</evidence>
<reference evidence="6 7" key="1">
    <citation type="journal article" date="2006" name="Appl. Environ. Microbiol.">
        <title>Genome sequence of the chemolithoautotrophic nitrite-oxidizing bacterium Nitrobacter winogradskyi Nb-255.</title>
        <authorList>
            <person name="Starkenburg S.R."/>
            <person name="Chain P.S."/>
            <person name="Sayavedra-Soto L.A."/>
            <person name="Hauser L."/>
            <person name="Land M.L."/>
            <person name="Larimer F.W."/>
            <person name="Malfatti S.A."/>
            <person name="Klotz M.G."/>
            <person name="Bottomley P.J."/>
            <person name="Arp D.J."/>
            <person name="Hickey W.J."/>
        </authorList>
    </citation>
    <scope>NUCLEOTIDE SEQUENCE [LARGE SCALE GENOMIC DNA]</scope>
    <source>
        <strain evidence="7">ATCC 25391 / DSM 10237 / CIP 104748 / NCIMB 11846 / Nb-255</strain>
    </source>
</reference>
<dbReference type="Gene3D" id="3.20.20.80">
    <property type="entry name" value="Glycosidases"/>
    <property type="match status" value="1"/>
</dbReference>
<feature type="compositionally biased region" description="Polar residues" evidence="1">
    <location>
        <begin position="244"/>
        <end position="254"/>
    </location>
</feature>
<feature type="domain" description="Rcc01698-like C-terminal" evidence="5">
    <location>
        <begin position="1056"/>
        <end position="1156"/>
    </location>
</feature>
<dbReference type="OrthoDB" id="8445115at2"/>
<dbReference type="Proteomes" id="UP000002531">
    <property type="component" value="Chromosome"/>
</dbReference>
<evidence type="ECO:0000313" key="6">
    <source>
        <dbReference type="EMBL" id="ABA04057.1"/>
    </source>
</evidence>
<keyword evidence="7" id="KW-1185">Reference proteome</keyword>